<dbReference type="GO" id="GO:0000026">
    <property type="term" value="F:alpha-1,2-mannosyltransferase activity"/>
    <property type="evidence" value="ECO:0007669"/>
    <property type="project" value="TreeGrafter"/>
</dbReference>
<evidence type="ECO:0008006" key="13">
    <source>
        <dbReference type="Google" id="ProtNLM"/>
    </source>
</evidence>
<evidence type="ECO:0000313" key="12">
    <source>
        <dbReference type="Proteomes" id="UP001230188"/>
    </source>
</evidence>
<comment type="subcellular location">
    <subcellularLocation>
        <location evidence="10">Endomembrane system</location>
        <topology evidence="10">Single-pass membrane protein</topology>
    </subcellularLocation>
    <subcellularLocation>
        <location evidence="1">Golgi apparatus membrane</location>
    </subcellularLocation>
    <subcellularLocation>
        <location evidence="2">Membrane</location>
        <topology evidence="2">Single-pass type II membrane protein</topology>
    </subcellularLocation>
</comment>
<evidence type="ECO:0000256" key="3">
    <source>
        <dbReference type="ARBA" id="ARBA00009105"/>
    </source>
</evidence>
<accession>A0AAD7UH63</accession>
<evidence type="ECO:0000256" key="10">
    <source>
        <dbReference type="ARBA" id="ARBA00037847"/>
    </source>
</evidence>
<comment type="similarity">
    <text evidence="3">Belongs to the MNN1/MNT family.</text>
</comment>
<keyword evidence="4" id="KW-0808">Transferase</keyword>
<keyword evidence="5" id="KW-0812">Transmembrane</keyword>
<evidence type="ECO:0000256" key="5">
    <source>
        <dbReference type="ARBA" id="ARBA00022692"/>
    </source>
</evidence>
<keyword evidence="12" id="KW-1185">Reference proteome</keyword>
<dbReference type="InterPro" id="IPR022751">
    <property type="entry name" value="Alpha_mannosyltransferase"/>
</dbReference>
<dbReference type="AlphaFoldDB" id="A0AAD7UH63"/>
<evidence type="ECO:0000256" key="6">
    <source>
        <dbReference type="ARBA" id="ARBA00022968"/>
    </source>
</evidence>
<dbReference type="EMBL" id="JAQMWT010000330">
    <property type="protein sequence ID" value="KAJ8604540.1"/>
    <property type="molecule type" value="Genomic_DNA"/>
</dbReference>
<dbReference type="GO" id="GO:0046354">
    <property type="term" value="P:mannan biosynthetic process"/>
    <property type="evidence" value="ECO:0007669"/>
    <property type="project" value="TreeGrafter"/>
</dbReference>
<evidence type="ECO:0000256" key="4">
    <source>
        <dbReference type="ARBA" id="ARBA00022679"/>
    </source>
</evidence>
<evidence type="ECO:0000256" key="2">
    <source>
        <dbReference type="ARBA" id="ARBA00004606"/>
    </source>
</evidence>
<keyword evidence="9" id="KW-0472">Membrane</keyword>
<keyword evidence="8" id="KW-0333">Golgi apparatus</keyword>
<name>A0AAD7UH63_9STRA</name>
<evidence type="ECO:0000256" key="7">
    <source>
        <dbReference type="ARBA" id="ARBA00022989"/>
    </source>
</evidence>
<keyword evidence="7" id="KW-1133">Transmembrane helix</keyword>
<proteinExistence type="inferred from homology"/>
<dbReference type="Proteomes" id="UP001230188">
    <property type="component" value="Unassembled WGS sequence"/>
</dbReference>
<evidence type="ECO:0000256" key="8">
    <source>
        <dbReference type="ARBA" id="ARBA00023034"/>
    </source>
</evidence>
<dbReference type="InterPro" id="IPR029044">
    <property type="entry name" value="Nucleotide-diphossugar_trans"/>
</dbReference>
<evidence type="ECO:0000313" key="11">
    <source>
        <dbReference type="EMBL" id="KAJ8604540.1"/>
    </source>
</evidence>
<dbReference type="PANTHER" id="PTHR31646:SF1">
    <property type="entry name" value="ALPHA-1,2-MANNOSYLTRANSFERASE MNN2"/>
    <property type="match status" value="1"/>
</dbReference>
<protein>
    <recommendedName>
        <fullName evidence="13">Nucleotide-diphospho-sugar transferase domain-containing protein</fullName>
    </recommendedName>
</protein>
<dbReference type="GO" id="GO:0000139">
    <property type="term" value="C:Golgi membrane"/>
    <property type="evidence" value="ECO:0007669"/>
    <property type="project" value="UniProtKB-SubCell"/>
</dbReference>
<sequence length="468" mass="52115">MLAAVVFGTTVVGATRVRFNATTRTRPAEKELEKILEQRREFSDMGRPWAFEQAIVTSCAGSKAWLKAHPTRQFRRPLVPMDGVMAMAASARRLGARTPIVLVTFDEEREAFEECQNSVVLTSLNVTCFLTDPVIAEDEGYGYAKISAILAAPARHVLWIDEDAVFASNPDSIFDDTGYLATGALFWPDLFDFFETRDDDLWQVVGCSDGRLYDCEVCARRSSECGGAPQDDEASCPCPGDERRDYASRRGAATFSSSQWAARQGFDTGLMVVDKARTRRELALTDALAKAEPDSPLAKWRAYSLGDKDLWHVSWMLVGSLFAFSPFAAMVGERANDDNSFLLVSQAKCDSNRRVLALHQNWRPLYDHRRADTALSIFDLRRFDSPPLSSAQAANLAFSPVDFADFGGPTGNYEADPPKLTGQRPAPNHLVDILIDQRRLWDRGIDAPRASARRAFFPTDLDRDDRDS</sequence>
<evidence type="ECO:0000256" key="9">
    <source>
        <dbReference type="ARBA" id="ARBA00023136"/>
    </source>
</evidence>
<dbReference type="PANTHER" id="PTHR31646">
    <property type="entry name" value="ALPHA-1,2-MANNOSYLTRANSFERASE MNN2"/>
    <property type="match status" value="1"/>
</dbReference>
<reference evidence="11" key="1">
    <citation type="submission" date="2023-01" db="EMBL/GenBank/DDBJ databases">
        <title>Metagenome sequencing of chrysophaentin producing Chrysophaeum taylorii.</title>
        <authorList>
            <person name="Davison J."/>
            <person name="Bewley C."/>
        </authorList>
    </citation>
    <scope>NUCLEOTIDE SEQUENCE</scope>
    <source>
        <strain evidence="11">NIES-1699</strain>
    </source>
</reference>
<gene>
    <name evidence="11" type="ORF">CTAYLR_000982</name>
</gene>
<evidence type="ECO:0000256" key="1">
    <source>
        <dbReference type="ARBA" id="ARBA00004394"/>
    </source>
</evidence>
<keyword evidence="6" id="KW-0735">Signal-anchor</keyword>
<dbReference type="Pfam" id="PF11051">
    <property type="entry name" value="Mannosyl_trans3"/>
    <property type="match status" value="1"/>
</dbReference>
<organism evidence="11 12">
    <name type="scientific">Chrysophaeum taylorii</name>
    <dbReference type="NCBI Taxonomy" id="2483200"/>
    <lineage>
        <taxon>Eukaryota</taxon>
        <taxon>Sar</taxon>
        <taxon>Stramenopiles</taxon>
        <taxon>Ochrophyta</taxon>
        <taxon>Pelagophyceae</taxon>
        <taxon>Pelagomonadales</taxon>
        <taxon>Pelagomonadaceae</taxon>
        <taxon>Chrysophaeum</taxon>
    </lineage>
</organism>
<comment type="caution">
    <text evidence="11">The sequence shown here is derived from an EMBL/GenBank/DDBJ whole genome shotgun (WGS) entry which is preliminary data.</text>
</comment>
<dbReference type="SUPFAM" id="SSF53448">
    <property type="entry name" value="Nucleotide-diphospho-sugar transferases"/>
    <property type="match status" value="1"/>
</dbReference>